<dbReference type="PANTHER" id="PTHR46023">
    <property type="entry name" value="LIPASE CLASS 3 PROTEIN-LIKE"/>
    <property type="match status" value="1"/>
</dbReference>
<dbReference type="GO" id="GO:0006629">
    <property type="term" value="P:lipid metabolic process"/>
    <property type="evidence" value="ECO:0007669"/>
    <property type="project" value="InterPro"/>
</dbReference>
<evidence type="ECO:0000313" key="4">
    <source>
        <dbReference type="Proteomes" id="UP001303373"/>
    </source>
</evidence>
<dbReference type="Proteomes" id="UP001303373">
    <property type="component" value="Chromosome 4"/>
</dbReference>
<dbReference type="InterPro" id="IPR002921">
    <property type="entry name" value="Fungal_lipase-type"/>
</dbReference>
<sequence length="522" mass="58238">MAFMRPGQQQRNKASKTQTNGTRPIAAKTGRGKVQTSTPIPLYKTGPASCDHRSPPPAYQPYYDPYPVSRQEWTEAWQCEQSWHRGGFARPWEIAAVHRQSAITQTMNQGGAFVDRVGARLSDMLSRSGDDDFTQDEMDALARGLESEDQMDVAGPPLPEPLNKAKQKDSKEKSFGVVNFKKSWLYKNSRLPPHLLPFTAYVSTWTLVCRAAQSSMDVYQRPRRDQREFYTDADPKLGTKATIIKSQPIDDRQFIIVAIRGSQYNFVDWAVNFRPAPTQPTGFLDDEGNACHAGFLQVAISMVRPVAAQLRNMIEHDPSLATSSLLFTGHSAGGAVASLLYAHMLSTRVRSELTSISGFFKRIHCITFGAPPVTLLPLRKPRSQDNNKFVFLAFVNEGDPVVRADKQYVISLAKLIGTPAPTANNGINKLRQKISMQVLRNANTSSAQPPHWPVPDATLSNAGRMVLLREKSNSKFVTTEARQITDGELRDVIFGDPSMHRMMLYKLRVEEVAFAAISGRER</sequence>
<protein>
    <recommendedName>
        <fullName evidence="2">Fungal lipase-type domain-containing protein</fullName>
    </recommendedName>
</protein>
<dbReference type="Gene3D" id="3.40.50.1820">
    <property type="entry name" value="alpha/beta hydrolase"/>
    <property type="match status" value="1"/>
</dbReference>
<accession>A0AAQ3M2C4</accession>
<dbReference type="AlphaFoldDB" id="A0AAQ3M2C4"/>
<feature type="compositionally biased region" description="Polar residues" evidence="1">
    <location>
        <begin position="7"/>
        <end position="22"/>
    </location>
</feature>
<feature type="domain" description="Fungal lipase-type" evidence="2">
    <location>
        <begin position="256"/>
        <end position="404"/>
    </location>
</feature>
<evidence type="ECO:0000259" key="2">
    <source>
        <dbReference type="Pfam" id="PF01764"/>
    </source>
</evidence>
<name>A0AAQ3M2C4_9PEZI</name>
<evidence type="ECO:0000313" key="3">
    <source>
        <dbReference type="EMBL" id="WPH00130.1"/>
    </source>
</evidence>
<evidence type="ECO:0000256" key="1">
    <source>
        <dbReference type="SAM" id="MobiDB-lite"/>
    </source>
</evidence>
<keyword evidence="4" id="KW-1185">Reference proteome</keyword>
<reference evidence="3 4" key="1">
    <citation type="submission" date="2023-11" db="EMBL/GenBank/DDBJ databases">
        <title>An acidophilic fungus is an integral part of prey digestion in a carnivorous sundew plant.</title>
        <authorList>
            <person name="Tsai I.J."/>
        </authorList>
    </citation>
    <scope>NUCLEOTIDE SEQUENCE [LARGE SCALE GENOMIC DNA]</scope>
    <source>
        <strain evidence="3">169a</strain>
    </source>
</reference>
<dbReference type="InterPro" id="IPR029058">
    <property type="entry name" value="AB_hydrolase_fold"/>
</dbReference>
<dbReference type="Pfam" id="PF01764">
    <property type="entry name" value="Lipase_3"/>
    <property type="match status" value="1"/>
</dbReference>
<feature type="region of interest" description="Disordered" evidence="1">
    <location>
        <begin position="1"/>
        <end position="55"/>
    </location>
</feature>
<feature type="region of interest" description="Disordered" evidence="1">
    <location>
        <begin position="146"/>
        <end position="168"/>
    </location>
</feature>
<proteinExistence type="predicted"/>
<dbReference type="CDD" id="cd00519">
    <property type="entry name" value="Lipase_3"/>
    <property type="match status" value="1"/>
</dbReference>
<dbReference type="PANTHER" id="PTHR46023:SF6">
    <property type="entry name" value="LIPASE CLASS 3 FAMILY PROTEIN"/>
    <property type="match status" value="1"/>
</dbReference>
<dbReference type="EMBL" id="CP138583">
    <property type="protein sequence ID" value="WPH00130.1"/>
    <property type="molecule type" value="Genomic_DNA"/>
</dbReference>
<gene>
    <name evidence="3" type="ORF">R9X50_00295300</name>
</gene>
<dbReference type="SUPFAM" id="SSF53474">
    <property type="entry name" value="alpha/beta-Hydrolases"/>
    <property type="match status" value="1"/>
</dbReference>
<organism evidence="3 4">
    <name type="scientific">Acrodontium crateriforme</name>
    <dbReference type="NCBI Taxonomy" id="150365"/>
    <lineage>
        <taxon>Eukaryota</taxon>
        <taxon>Fungi</taxon>
        <taxon>Dikarya</taxon>
        <taxon>Ascomycota</taxon>
        <taxon>Pezizomycotina</taxon>
        <taxon>Dothideomycetes</taxon>
        <taxon>Dothideomycetidae</taxon>
        <taxon>Mycosphaerellales</taxon>
        <taxon>Teratosphaeriaceae</taxon>
        <taxon>Acrodontium</taxon>
    </lineage>
</organism>